<evidence type="ECO:0000313" key="2">
    <source>
        <dbReference type="Proteomes" id="UP001062846"/>
    </source>
</evidence>
<sequence length="329" mass="35955">MLMKTHYTAEPKGCYGFFVGQPSVDGPPSSKQPYTCTGKEEWGPIPLPYPSPSSSLSLYSIEIALVTSTRLQFDSAARAKELLFGGRNESPINKSWDCFLGAGLSNLEYGYLCEIMGRSVWATQVFNCGAPDTGNMEVLLPYGNKKQLQEWLIPLLEGKIQSGFAMTEPQVASSDATNIECSIERKFMASTFEITYLYYSGKIMMVQRALKRSALGKLIAKHGSFLSDIAKCRIDLEQTRLLVLEAADQLDGLGNKEALGILAMAKVAAPNLALKVLDMAMQVHGAVGLLSDTILAHLWATARTLRLANGPDEVHLGTIAKLELRRAKL</sequence>
<evidence type="ECO:0000313" key="1">
    <source>
        <dbReference type="EMBL" id="KAI8561700.1"/>
    </source>
</evidence>
<reference evidence="1" key="1">
    <citation type="submission" date="2022-02" db="EMBL/GenBank/DDBJ databases">
        <title>Plant Genome Project.</title>
        <authorList>
            <person name="Zhang R.-G."/>
        </authorList>
    </citation>
    <scope>NUCLEOTIDE SEQUENCE</scope>
    <source>
        <strain evidence="1">AT1</strain>
    </source>
</reference>
<proteinExistence type="predicted"/>
<accession>A0ACC0P865</accession>
<keyword evidence="2" id="KW-1185">Reference proteome</keyword>
<dbReference type="Proteomes" id="UP001062846">
    <property type="component" value="Chromosome 4"/>
</dbReference>
<gene>
    <name evidence="1" type="ORF">RHMOL_Rhmol04G0360900</name>
</gene>
<name>A0ACC0P865_RHOML</name>
<comment type="caution">
    <text evidence="1">The sequence shown here is derived from an EMBL/GenBank/DDBJ whole genome shotgun (WGS) entry which is preliminary data.</text>
</comment>
<dbReference type="EMBL" id="CM046391">
    <property type="protein sequence ID" value="KAI8561700.1"/>
    <property type="molecule type" value="Genomic_DNA"/>
</dbReference>
<organism evidence="1 2">
    <name type="scientific">Rhododendron molle</name>
    <name type="common">Chinese azalea</name>
    <name type="synonym">Azalea mollis</name>
    <dbReference type="NCBI Taxonomy" id="49168"/>
    <lineage>
        <taxon>Eukaryota</taxon>
        <taxon>Viridiplantae</taxon>
        <taxon>Streptophyta</taxon>
        <taxon>Embryophyta</taxon>
        <taxon>Tracheophyta</taxon>
        <taxon>Spermatophyta</taxon>
        <taxon>Magnoliopsida</taxon>
        <taxon>eudicotyledons</taxon>
        <taxon>Gunneridae</taxon>
        <taxon>Pentapetalae</taxon>
        <taxon>asterids</taxon>
        <taxon>Ericales</taxon>
        <taxon>Ericaceae</taxon>
        <taxon>Ericoideae</taxon>
        <taxon>Rhodoreae</taxon>
        <taxon>Rhododendron</taxon>
    </lineage>
</organism>
<protein>
    <submittedName>
        <fullName evidence="1">Uncharacterized protein</fullName>
    </submittedName>
</protein>